<dbReference type="OrthoDB" id="3045089at2759"/>
<gene>
    <name evidence="2" type="ORF">BDV96DRAFT_230749</name>
</gene>
<proteinExistence type="predicted"/>
<evidence type="ECO:0000256" key="1">
    <source>
        <dbReference type="SAM" id="MobiDB-lite"/>
    </source>
</evidence>
<evidence type="ECO:0000313" key="2">
    <source>
        <dbReference type="EMBL" id="KAF2109594.1"/>
    </source>
</evidence>
<keyword evidence="3" id="KW-1185">Reference proteome</keyword>
<organism evidence="2 3">
    <name type="scientific">Lophiotrema nucula</name>
    <dbReference type="NCBI Taxonomy" id="690887"/>
    <lineage>
        <taxon>Eukaryota</taxon>
        <taxon>Fungi</taxon>
        <taxon>Dikarya</taxon>
        <taxon>Ascomycota</taxon>
        <taxon>Pezizomycotina</taxon>
        <taxon>Dothideomycetes</taxon>
        <taxon>Pleosporomycetidae</taxon>
        <taxon>Pleosporales</taxon>
        <taxon>Lophiotremataceae</taxon>
        <taxon>Lophiotrema</taxon>
    </lineage>
</organism>
<dbReference type="EMBL" id="ML977341">
    <property type="protein sequence ID" value="KAF2109594.1"/>
    <property type="molecule type" value="Genomic_DNA"/>
</dbReference>
<dbReference type="AlphaFoldDB" id="A0A6A5YS88"/>
<evidence type="ECO:0000313" key="3">
    <source>
        <dbReference type="Proteomes" id="UP000799770"/>
    </source>
</evidence>
<dbReference type="Proteomes" id="UP000799770">
    <property type="component" value="Unassembled WGS sequence"/>
</dbReference>
<name>A0A6A5YS88_9PLEO</name>
<sequence length="296" mass="32987">MEGREGRSQRQACRRCIRSSKVGRERNQRSKAAKKAAEKALNFAEQAAKRARDQAEAKAMEERRRFDADYALRIQDYEAKLAIFAEALTRPVEPVSYSSPSMPLRTTSISQGDRRIEISEFARDRLELIVGTDLLPSGYEPEFVSEGRQALFRQSRLEPNASRRRTLSASTSVLKLLASPVEPNLSASQSLQKFVLLSSRLDRGSTSVTALQASLDECGVATVFSDSSIDHNALARQGQIGEGKVVRSTIFWEPPWLSLGSEVLSTMRLTGWRPFYLRRASPSAVERITSQSHHAG</sequence>
<reference evidence="2" key="1">
    <citation type="journal article" date="2020" name="Stud. Mycol.">
        <title>101 Dothideomycetes genomes: a test case for predicting lifestyles and emergence of pathogens.</title>
        <authorList>
            <person name="Haridas S."/>
            <person name="Albert R."/>
            <person name="Binder M."/>
            <person name="Bloem J."/>
            <person name="Labutti K."/>
            <person name="Salamov A."/>
            <person name="Andreopoulos B."/>
            <person name="Baker S."/>
            <person name="Barry K."/>
            <person name="Bills G."/>
            <person name="Bluhm B."/>
            <person name="Cannon C."/>
            <person name="Castanera R."/>
            <person name="Culley D."/>
            <person name="Daum C."/>
            <person name="Ezra D."/>
            <person name="Gonzalez J."/>
            <person name="Henrissat B."/>
            <person name="Kuo A."/>
            <person name="Liang C."/>
            <person name="Lipzen A."/>
            <person name="Lutzoni F."/>
            <person name="Magnuson J."/>
            <person name="Mondo S."/>
            <person name="Nolan M."/>
            <person name="Ohm R."/>
            <person name="Pangilinan J."/>
            <person name="Park H.-J."/>
            <person name="Ramirez L."/>
            <person name="Alfaro M."/>
            <person name="Sun H."/>
            <person name="Tritt A."/>
            <person name="Yoshinaga Y."/>
            <person name="Zwiers L.-H."/>
            <person name="Turgeon B."/>
            <person name="Goodwin S."/>
            <person name="Spatafora J."/>
            <person name="Crous P."/>
            <person name="Grigoriev I."/>
        </authorList>
    </citation>
    <scope>NUCLEOTIDE SEQUENCE</scope>
    <source>
        <strain evidence="2">CBS 627.86</strain>
    </source>
</reference>
<feature type="region of interest" description="Disordered" evidence="1">
    <location>
        <begin position="1"/>
        <end position="36"/>
    </location>
</feature>
<accession>A0A6A5YS88</accession>
<protein>
    <submittedName>
        <fullName evidence="2">Uncharacterized protein</fullName>
    </submittedName>
</protein>